<sequence length="90" mass="10083">MDVNDDVAAMIQAFEVELANDFQSPSASTDAEATSATASLEAAVRHQEEQRQRILQELERAHVLIIQELRTINTSLLEVCQLLRFVVDKT</sequence>
<organism evidence="1 2">
    <name type="scientific">Aromia moschata</name>
    <dbReference type="NCBI Taxonomy" id="1265417"/>
    <lineage>
        <taxon>Eukaryota</taxon>
        <taxon>Metazoa</taxon>
        <taxon>Ecdysozoa</taxon>
        <taxon>Arthropoda</taxon>
        <taxon>Hexapoda</taxon>
        <taxon>Insecta</taxon>
        <taxon>Pterygota</taxon>
        <taxon>Neoptera</taxon>
        <taxon>Endopterygota</taxon>
        <taxon>Coleoptera</taxon>
        <taxon>Polyphaga</taxon>
        <taxon>Cucujiformia</taxon>
        <taxon>Chrysomeloidea</taxon>
        <taxon>Cerambycidae</taxon>
        <taxon>Cerambycinae</taxon>
        <taxon>Callichromatini</taxon>
        <taxon>Aromia</taxon>
    </lineage>
</organism>
<accession>A0AAV8X5E7</accession>
<keyword evidence="2" id="KW-1185">Reference proteome</keyword>
<evidence type="ECO:0000313" key="1">
    <source>
        <dbReference type="EMBL" id="KAJ8933752.1"/>
    </source>
</evidence>
<comment type="caution">
    <text evidence="1">The sequence shown here is derived from an EMBL/GenBank/DDBJ whole genome shotgun (WGS) entry which is preliminary data.</text>
</comment>
<dbReference type="AlphaFoldDB" id="A0AAV8X5E7"/>
<name>A0AAV8X5E7_9CUCU</name>
<proteinExistence type="predicted"/>
<dbReference type="EMBL" id="JAPWTK010001163">
    <property type="protein sequence ID" value="KAJ8933752.1"/>
    <property type="molecule type" value="Genomic_DNA"/>
</dbReference>
<evidence type="ECO:0000313" key="2">
    <source>
        <dbReference type="Proteomes" id="UP001162162"/>
    </source>
</evidence>
<dbReference type="Proteomes" id="UP001162162">
    <property type="component" value="Unassembled WGS sequence"/>
</dbReference>
<reference evidence="1" key="1">
    <citation type="journal article" date="2023" name="Insect Mol. Biol.">
        <title>Genome sequencing provides insights into the evolution of gene families encoding plant cell wall-degrading enzymes in longhorned beetles.</title>
        <authorList>
            <person name="Shin N.R."/>
            <person name="Okamura Y."/>
            <person name="Kirsch R."/>
            <person name="Pauchet Y."/>
        </authorList>
    </citation>
    <scope>NUCLEOTIDE SEQUENCE</scope>
    <source>
        <strain evidence="1">AMC_N1</strain>
    </source>
</reference>
<protein>
    <submittedName>
        <fullName evidence="1">Uncharacterized protein</fullName>
    </submittedName>
</protein>
<gene>
    <name evidence="1" type="ORF">NQ318_015744</name>
</gene>